<dbReference type="eggNOG" id="ENOG50308PE">
    <property type="taxonomic scope" value="Bacteria"/>
</dbReference>
<proteinExistence type="predicted"/>
<dbReference type="AlphaFoldDB" id="C6C1I9"/>
<sequence length="99" mass="11129">MSNDLIVKNLATEYVEHFEFDFGDAGVELTLLDDAPIELKKLITELCGRISPETLVKVYESLNAIAEADDIYACEIDEKVCELTLFCKIARRIEQIATS</sequence>
<dbReference type="Proteomes" id="UP000002601">
    <property type="component" value="Chromosome"/>
</dbReference>
<name>C6C1I9_MARSD</name>
<dbReference type="HOGENOM" id="CLU_2315671_0_0_7"/>
<reference evidence="1 2" key="1">
    <citation type="submission" date="2009-06" db="EMBL/GenBank/DDBJ databases">
        <title>Complete sequence of Desulfovibrio salexigens DSM 2638.</title>
        <authorList>
            <consortium name="US DOE Joint Genome Institute"/>
            <person name="Lucas S."/>
            <person name="Copeland A."/>
            <person name="Lapidus A."/>
            <person name="Glavina del Rio T."/>
            <person name="Tice H."/>
            <person name="Bruce D."/>
            <person name="Goodwin L."/>
            <person name="Pitluck S."/>
            <person name="Munk A.C."/>
            <person name="Brettin T."/>
            <person name="Detter J.C."/>
            <person name="Han C."/>
            <person name="Tapia R."/>
            <person name="Larimer F."/>
            <person name="Land M."/>
            <person name="Hauser L."/>
            <person name="Kyrpides N."/>
            <person name="Anderson I."/>
            <person name="Wall J.D."/>
            <person name="Arkin A.P."/>
            <person name="Dehal P."/>
            <person name="Chivian D."/>
            <person name="Giles B."/>
            <person name="Hazen T.C."/>
        </authorList>
    </citation>
    <scope>NUCLEOTIDE SEQUENCE [LARGE SCALE GENOMIC DNA]</scope>
    <source>
        <strain evidence="2">ATCC 14822 / DSM 2638 / NCIMB 8403 / VKM B-1763</strain>
    </source>
</reference>
<dbReference type="KEGG" id="dsa:Desal_3113"/>
<gene>
    <name evidence="1" type="ordered locus">Desal_3113</name>
</gene>
<evidence type="ECO:0000313" key="2">
    <source>
        <dbReference type="Proteomes" id="UP000002601"/>
    </source>
</evidence>
<organism evidence="1 2">
    <name type="scientific">Maridesulfovibrio salexigens (strain ATCC 14822 / DSM 2638 / NCIMB 8403 / VKM B-1763)</name>
    <name type="common">Desulfovibrio salexigens</name>
    <dbReference type="NCBI Taxonomy" id="526222"/>
    <lineage>
        <taxon>Bacteria</taxon>
        <taxon>Pseudomonadati</taxon>
        <taxon>Thermodesulfobacteriota</taxon>
        <taxon>Desulfovibrionia</taxon>
        <taxon>Desulfovibrionales</taxon>
        <taxon>Desulfovibrionaceae</taxon>
        <taxon>Maridesulfovibrio</taxon>
    </lineage>
</organism>
<evidence type="ECO:0000313" key="1">
    <source>
        <dbReference type="EMBL" id="ACS81164.1"/>
    </source>
</evidence>
<dbReference type="RefSeq" id="WP_015852980.1">
    <property type="nucleotide sequence ID" value="NC_012881.1"/>
</dbReference>
<dbReference type="OrthoDB" id="5458662at2"/>
<protein>
    <submittedName>
        <fullName evidence="1">Uncharacterized protein</fullName>
    </submittedName>
</protein>
<accession>C6C1I9</accession>
<keyword evidence="2" id="KW-1185">Reference proteome</keyword>
<dbReference type="EMBL" id="CP001649">
    <property type="protein sequence ID" value="ACS81164.1"/>
    <property type="molecule type" value="Genomic_DNA"/>
</dbReference>